<reference evidence="2" key="1">
    <citation type="journal article" date="2023" name="Mol. Phylogenet. Evol.">
        <title>Genome-scale phylogeny and comparative genomics of the fungal order Sordariales.</title>
        <authorList>
            <person name="Hensen N."/>
            <person name="Bonometti L."/>
            <person name="Westerberg I."/>
            <person name="Brannstrom I.O."/>
            <person name="Guillou S."/>
            <person name="Cros-Aarteil S."/>
            <person name="Calhoun S."/>
            <person name="Haridas S."/>
            <person name="Kuo A."/>
            <person name="Mondo S."/>
            <person name="Pangilinan J."/>
            <person name="Riley R."/>
            <person name="LaButti K."/>
            <person name="Andreopoulos B."/>
            <person name="Lipzen A."/>
            <person name="Chen C."/>
            <person name="Yan M."/>
            <person name="Daum C."/>
            <person name="Ng V."/>
            <person name="Clum A."/>
            <person name="Steindorff A."/>
            <person name="Ohm R.A."/>
            <person name="Martin F."/>
            <person name="Silar P."/>
            <person name="Natvig D.O."/>
            <person name="Lalanne C."/>
            <person name="Gautier V."/>
            <person name="Ament-Velasquez S.L."/>
            <person name="Kruys A."/>
            <person name="Hutchinson M.I."/>
            <person name="Powell A.J."/>
            <person name="Barry K."/>
            <person name="Miller A.N."/>
            <person name="Grigoriev I.V."/>
            <person name="Debuchy R."/>
            <person name="Gladieux P."/>
            <person name="Hiltunen Thoren M."/>
            <person name="Johannesson H."/>
        </authorList>
    </citation>
    <scope>NUCLEOTIDE SEQUENCE</scope>
    <source>
        <strain evidence="2">CBS 315.58</strain>
    </source>
</reference>
<keyword evidence="3" id="KW-1185">Reference proteome</keyword>
<dbReference type="AlphaFoldDB" id="A0AAN6XRM0"/>
<sequence>MSPHGEPGDGNSISTVIAGQSSTPATTAASGTLAPENFNPRDNSLIFAGHEHLITPKIQTLINALGLEPPTASQMRFPPELNETERAIVIKRAKKERKVYTDSINHIRREMGLPSPKPSKRVRIAVAVAAAATAAASPAEQQGRGVEDLENAVGGQKKQKTTHLGESPNQVPIEPGTGSQLAALQDEVTGLLAELASRENGQELKDAEERQVEASELQVSLVMGNGGRISRERSKGLNDAWLYYIGSGRKGLRGILTSKDASSFWNSSPAHQPVAGFAGSLPSSTATYSEATASYTPKPAPPSQDEASASEHRNSLAEEPPRARDIDRRGLTLYQVKRRERRHRKSANARRINDCALRRVFSASSVYRGRTARRWGSDGALSPRSAKQPSPSKENTPDYEEVDSKQGTTEEFLKYDIPLPENAPCPQDDNFGELMSMEELEALLEEFYGQGRGV</sequence>
<evidence type="ECO:0000313" key="2">
    <source>
        <dbReference type="EMBL" id="KAK4205594.1"/>
    </source>
</evidence>
<feature type="compositionally biased region" description="Basic and acidic residues" evidence="1">
    <location>
        <begin position="309"/>
        <end position="330"/>
    </location>
</feature>
<feature type="region of interest" description="Disordered" evidence="1">
    <location>
        <begin position="289"/>
        <end position="348"/>
    </location>
</feature>
<reference evidence="2" key="2">
    <citation type="submission" date="2023-05" db="EMBL/GenBank/DDBJ databases">
        <authorList>
            <consortium name="Lawrence Berkeley National Laboratory"/>
            <person name="Steindorff A."/>
            <person name="Hensen N."/>
            <person name="Bonometti L."/>
            <person name="Westerberg I."/>
            <person name="Brannstrom I.O."/>
            <person name="Guillou S."/>
            <person name="Cros-Aarteil S."/>
            <person name="Calhoun S."/>
            <person name="Haridas S."/>
            <person name="Kuo A."/>
            <person name="Mondo S."/>
            <person name="Pangilinan J."/>
            <person name="Riley R."/>
            <person name="Labutti K."/>
            <person name="Andreopoulos B."/>
            <person name="Lipzen A."/>
            <person name="Chen C."/>
            <person name="Yanf M."/>
            <person name="Daum C."/>
            <person name="Ng V."/>
            <person name="Clum A."/>
            <person name="Ohm R."/>
            <person name="Martin F."/>
            <person name="Silar P."/>
            <person name="Natvig D."/>
            <person name="Lalanne C."/>
            <person name="Gautier V."/>
            <person name="Ament-Velasquez S.L."/>
            <person name="Kruys A."/>
            <person name="Hutchinson M.I."/>
            <person name="Powell A.J."/>
            <person name="Barry K."/>
            <person name="Miller A.N."/>
            <person name="Grigoriev I.V."/>
            <person name="Debuchy R."/>
            <person name="Gladieux P."/>
            <person name="Thoren M.H."/>
            <person name="Johannesson H."/>
        </authorList>
    </citation>
    <scope>NUCLEOTIDE SEQUENCE</scope>
    <source>
        <strain evidence="2">CBS 315.58</strain>
    </source>
</reference>
<gene>
    <name evidence="2" type="ORF">QBC40DRAFT_291625</name>
</gene>
<feature type="compositionally biased region" description="Low complexity" evidence="1">
    <location>
        <begin position="21"/>
        <end position="30"/>
    </location>
</feature>
<dbReference type="Proteomes" id="UP001303160">
    <property type="component" value="Unassembled WGS sequence"/>
</dbReference>
<feature type="compositionally biased region" description="Basic residues" evidence="1">
    <location>
        <begin position="336"/>
        <end position="348"/>
    </location>
</feature>
<protein>
    <submittedName>
        <fullName evidence="2">Uncharacterized protein</fullName>
    </submittedName>
</protein>
<name>A0AAN6XRM0_9PEZI</name>
<feature type="region of interest" description="Disordered" evidence="1">
    <location>
        <begin position="1"/>
        <end position="36"/>
    </location>
</feature>
<feature type="region of interest" description="Disordered" evidence="1">
    <location>
        <begin position="135"/>
        <end position="177"/>
    </location>
</feature>
<feature type="region of interest" description="Disordered" evidence="1">
    <location>
        <begin position="375"/>
        <end position="431"/>
    </location>
</feature>
<evidence type="ECO:0000256" key="1">
    <source>
        <dbReference type="SAM" id="MobiDB-lite"/>
    </source>
</evidence>
<proteinExistence type="predicted"/>
<feature type="compositionally biased region" description="Polar residues" evidence="1">
    <location>
        <begin position="11"/>
        <end position="20"/>
    </location>
</feature>
<comment type="caution">
    <text evidence="2">The sequence shown here is derived from an EMBL/GenBank/DDBJ whole genome shotgun (WGS) entry which is preliminary data.</text>
</comment>
<dbReference type="EMBL" id="MU863875">
    <property type="protein sequence ID" value="KAK4205594.1"/>
    <property type="molecule type" value="Genomic_DNA"/>
</dbReference>
<feature type="compositionally biased region" description="Polar residues" evidence="1">
    <location>
        <begin position="385"/>
        <end position="394"/>
    </location>
</feature>
<accession>A0AAN6XRM0</accession>
<evidence type="ECO:0000313" key="3">
    <source>
        <dbReference type="Proteomes" id="UP001303160"/>
    </source>
</evidence>
<organism evidence="2 3">
    <name type="scientific">Triangularia verruculosa</name>
    <dbReference type="NCBI Taxonomy" id="2587418"/>
    <lineage>
        <taxon>Eukaryota</taxon>
        <taxon>Fungi</taxon>
        <taxon>Dikarya</taxon>
        <taxon>Ascomycota</taxon>
        <taxon>Pezizomycotina</taxon>
        <taxon>Sordariomycetes</taxon>
        <taxon>Sordariomycetidae</taxon>
        <taxon>Sordariales</taxon>
        <taxon>Podosporaceae</taxon>
        <taxon>Triangularia</taxon>
    </lineage>
</organism>